<gene>
    <name evidence="1" type="ORF">NTE_00938</name>
</gene>
<protein>
    <recommendedName>
        <fullName evidence="3">PhoD-like phosphatase</fullName>
    </recommendedName>
</protein>
<dbReference type="PANTHER" id="PTHR37031">
    <property type="entry name" value="METALLOPHOSPHATASE BINDING DOMAIN PROTEIN"/>
    <property type="match status" value="1"/>
</dbReference>
<evidence type="ECO:0008006" key="3">
    <source>
        <dbReference type="Google" id="ProtNLM"/>
    </source>
</evidence>
<dbReference type="PANTHER" id="PTHR37031:SF2">
    <property type="entry name" value="PHOD-LIKE PHOSPHATASE METALLOPHOSPHATASE DOMAIN-CONTAINING PROTEIN"/>
    <property type="match status" value="1"/>
</dbReference>
<accession>A0A075MUM7</accession>
<dbReference type="STRING" id="1459636.NTE_00938"/>
<proteinExistence type="predicted"/>
<evidence type="ECO:0000313" key="1">
    <source>
        <dbReference type="EMBL" id="AIF83014.1"/>
    </source>
</evidence>
<dbReference type="HOGENOM" id="CLU_020671_1_0_2"/>
<organism evidence="1 2">
    <name type="scientific">Candidatus Nitrososphaera evergladensis SR1</name>
    <dbReference type="NCBI Taxonomy" id="1459636"/>
    <lineage>
        <taxon>Archaea</taxon>
        <taxon>Nitrososphaerota</taxon>
        <taxon>Nitrososphaeria</taxon>
        <taxon>Nitrososphaerales</taxon>
        <taxon>Nitrososphaeraceae</taxon>
        <taxon>Nitrososphaera</taxon>
    </lineage>
</organism>
<keyword evidence="2" id="KW-1185">Reference proteome</keyword>
<name>A0A075MUM7_9ARCH</name>
<dbReference type="EMBL" id="CP007174">
    <property type="protein sequence ID" value="AIF83014.1"/>
    <property type="molecule type" value="Genomic_DNA"/>
</dbReference>
<dbReference type="InterPro" id="IPR038607">
    <property type="entry name" value="PhoD-like_sf"/>
</dbReference>
<dbReference type="AlphaFoldDB" id="A0A075MUM7"/>
<evidence type="ECO:0000313" key="2">
    <source>
        <dbReference type="Proteomes" id="UP000028194"/>
    </source>
</evidence>
<dbReference type="InterPro" id="IPR029052">
    <property type="entry name" value="Metallo-depent_PP-like"/>
</dbReference>
<dbReference type="Proteomes" id="UP000028194">
    <property type="component" value="Chromosome"/>
</dbReference>
<reference evidence="1 2" key="1">
    <citation type="journal article" date="2014" name="PLoS ONE">
        <title>Genome Sequence of Candidatus Nitrososphaera evergladensis from Group I.1b Enriched from Everglades Soil Reveals Novel Genomic Features of the Ammonia-Oxidizing Archaea.</title>
        <authorList>
            <person name="Zhalnina K.V."/>
            <person name="Dias R."/>
            <person name="Leonard M.T."/>
            <person name="Dorr de Quadros P."/>
            <person name="Camargo F.A."/>
            <person name="Drew J.C."/>
            <person name="Farmerie W.G."/>
            <person name="Daroub S.H."/>
            <person name="Triplett E.W."/>
        </authorList>
    </citation>
    <scope>NUCLEOTIDE SEQUENCE [LARGE SCALE GENOMIC DNA]</scope>
    <source>
        <strain evidence="1 2">SR1</strain>
    </source>
</reference>
<dbReference type="KEGG" id="nev:NTE_00938"/>
<dbReference type="Gene3D" id="3.60.21.70">
    <property type="entry name" value="PhoD-like phosphatase"/>
    <property type="match status" value="1"/>
</dbReference>
<sequence length="694" mass="76950">MQDLNCRLDAQTILLGPILRRVDVNQVCVWVACSKPVTVKAEIFRFSDLQQDAKKPSVIGSGVTKSLRLGKRLHAALAIARPQPEQHGSAASFFPTDTLLAYDLEIITEVEDGIAAAGKRLADLGLASGENSISYYLQDSSLPTFFIKGDDKGPLNLLHGSCRKLHGKGEDCFAAADKVISKSFADIGNRPSALFLTGDQIYADDVAVPLARYLTEFGVALLGWEERIDGVDEKISDIAPGTRQKLVEKYAGFTSGQAENHLLAFGEFAAMYMLAWNEENWPVEFPDIASIPDNRQEKYRDQIKHLEEARRDLAAVRRVLANIPTYMIFDDHDVTDDWNITREWHDNAKYSKCGKQVIANALLAYWVFQGWGNDPSLYDPDFIGRISNYLGKNGDATAEEKTLFEDLFLNFHGWTFGAPTKPLAIFTDSRTQRHYDSFRGPPQLIGKDGLTAISRVAQLAGYKKGDPIIIVSAAPVLGFYLFEALQKALAVATSIYALDLETWYANTKVRTRFLSFLAREFAPRRCIIMSGDVHFGFTTRAAIAFSQENPKDMATTINVTQLTSSALKTTSLVKIAFISDILGRIRQLFPFKRIVRVGHAMIDDGGGGSNSDSGARRIDWIEARAIVRTAGSPLSPLIISDNNIGLVTIEKDLSVIHKLIVRKGGKDSKVYEAIAKMDRSPLEESLRARMLRRS</sequence>
<dbReference type="SUPFAM" id="SSF56300">
    <property type="entry name" value="Metallo-dependent phosphatases"/>
    <property type="match status" value="1"/>
</dbReference>